<protein>
    <submittedName>
        <fullName evidence="2">Uncharacterized protein</fullName>
    </submittedName>
</protein>
<evidence type="ECO:0000313" key="2">
    <source>
        <dbReference type="EMBL" id="CUR51536.1"/>
    </source>
</evidence>
<sequence length="61" mass="6598">MVSKKATIPVICAAIGLVFTVWGMFTVSQGMVWTGVGFWVASVISGRILKKKPKTGEENKI</sequence>
<feature type="transmembrane region" description="Helical" evidence="1">
    <location>
        <begin position="31"/>
        <end position="49"/>
    </location>
</feature>
<keyword evidence="3" id="KW-1185">Reference proteome</keyword>
<evidence type="ECO:0000256" key="1">
    <source>
        <dbReference type="SAM" id="Phobius"/>
    </source>
</evidence>
<feature type="transmembrane region" description="Helical" evidence="1">
    <location>
        <begin position="7"/>
        <end position="25"/>
    </location>
</feature>
<dbReference type="KEGG" id="ndv:NDEV_0771"/>
<organism evidence="2 3">
    <name type="scientific">Nitrosotalea devaniterrae</name>
    <dbReference type="NCBI Taxonomy" id="1078905"/>
    <lineage>
        <taxon>Archaea</taxon>
        <taxon>Nitrososphaerota</taxon>
        <taxon>Nitrososphaeria</taxon>
        <taxon>Nitrosotaleales</taxon>
        <taxon>Nitrosotaleaceae</taxon>
        <taxon>Nitrosotalea</taxon>
    </lineage>
</organism>
<keyword evidence="1" id="KW-1133">Transmembrane helix</keyword>
<proteinExistence type="predicted"/>
<reference evidence="3" key="1">
    <citation type="submission" date="2015-10" db="EMBL/GenBank/DDBJ databases">
        <authorList>
            <person name="Lehtovirta-Morley L.E."/>
            <person name="Vieille C."/>
        </authorList>
    </citation>
    <scope>NUCLEOTIDE SEQUENCE [LARGE SCALE GENOMIC DNA]</scope>
</reference>
<name>A0A128A2G0_9ARCH</name>
<evidence type="ECO:0000313" key="3">
    <source>
        <dbReference type="Proteomes" id="UP000196239"/>
    </source>
</evidence>
<dbReference type="AlphaFoldDB" id="A0A128A2G0"/>
<gene>
    <name evidence="2" type="ORF">NDEV_0771</name>
</gene>
<accession>A0A128A2G0</accession>
<dbReference type="Proteomes" id="UP000196239">
    <property type="component" value="Chromosome 1"/>
</dbReference>
<dbReference type="EMBL" id="LN890280">
    <property type="protein sequence ID" value="CUR51536.1"/>
    <property type="molecule type" value="Genomic_DNA"/>
</dbReference>
<keyword evidence="1" id="KW-0472">Membrane</keyword>
<keyword evidence="1" id="KW-0812">Transmembrane</keyword>